<protein>
    <submittedName>
        <fullName evidence="1">Uncharacterized protein</fullName>
    </submittedName>
</protein>
<gene>
    <name evidence="1" type="ORF">METZ01_LOCUS398342</name>
</gene>
<accession>A0A382VHW4</accession>
<organism evidence="1">
    <name type="scientific">marine metagenome</name>
    <dbReference type="NCBI Taxonomy" id="408172"/>
    <lineage>
        <taxon>unclassified sequences</taxon>
        <taxon>metagenomes</taxon>
        <taxon>ecological metagenomes</taxon>
    </lineage>
</organism>
<dbReference type="EMBL" id="UINC01151722">
    <property type="protein sequence ID" value="SVD45488.1"/>
    <property type="molecule type" value="Genomic_DNA"/>
</dbReference>
<name>A0A382VHW4_9ZZZZ</name>
<evidence type="ECO:0000313" key="1">
    <source>
        <dbReference type="EMBL" id="SVD45488.1"/>
    </source>
</evidence>
<proteinExistence type="predicted"/>
<dbReference type="AlphaFoldDB" id="A0A382VHW4"/>
<reference evidence="1" key="1">
    <citation type="submission" date="2018-05" db="EMBL/GenBank/DDBJ databases">
        <authorList>
            <person name="Lanie J.A."/>
            <person name="Ng W.-L."/>
            <person name="Kazmierczak K.M."/>
            <person name="Andrzejewski T.M."/>
            <person name="Davidsen T.M."/>
            <person name="Wayne K.J."/>
            <person name="Tettelin H."/>
            <person name="Glass J.I."/>
            <person name="Rusch D."/>
            <person name="Podicherti R."/>
            <person name="Tsui H.-C.T."/>
            <person name="Winkler M.E."/>
        </authorList>
    </citation>
    <scope>NUCLEOTIDE SEQUENCE</scope>
</reference>
<sequence length="75" mass="9110">MRDWKVFEDVDEFKQYFCDWIDYSTDEGLTEDSKLLAMKRDGSIFFNFRDILLRHPDNDTIQDLFIEIENIEPPE</sequence>